<keyword evidence="3" id="KW-1003">Cell membrane</keyword>
<evidence type="ECO:0000256" key="1">
    <source>
        <dbReference type="ARBA" id="ARBA00004429"/>
    </source>
</evidence>
<dbReference type="AlphaFoldDB" id="A0A9D2S1M3"/>
<protein>
    <submittedName>
        <fullName evidence="10">YeeE/YedE family protein</fullName>
    </submittedName>
</protein>
<evidence type="ECO:0000256" key="4">
    <source>
        <dbReference type="ARBA" id="ARBA00022519"/>
    </source>
</evidence>
<comment type="caution">
    <text evidence="10">The sequence shown here is derived from an EMBL/GenBank/DDBJ whole genome shotgun (WGS) entry which is preliminary data.</text>
</comment>
<feature type="transmembrane region" description="Helical" evidence="9">
    <location>
        <begin position="9"/>
        <end position="27"/>
    </location>
</feature>
<proteinExistence type="inferred from homology"/>
<dbReference type="PANTHER" id="PTHR30574:SF1">
    <property type="entry name" value="SULPHUR TRANSPORT DOMAIN-CONTAINING PROTEIN"/>
    <property type="match status" value="1"/>
</dbReference>
<feature type="transmembrane region" description="Helical" evidence="9">
    <location>
        <begin position="33"/>
        <end position="51"/>
    </location>
</feature>
<dbReference type="Pfam" id="PF04143">
    <property type="entry name" value="Sulf_transp"/>
    <property type="match status" value="1"/>
</dbReference>
<feature type="transmembrane region" description="Helical" evidence="9">
    <location>
        <begin position="190"/>
        <end position="211"/>
    </location>
</feature>
<comment type="similarity">
    <text evidence="8">Belongs to the TsuA/YedE (TC 9.B.102) family.</text>
</comment>
<name>A0A9D2S1M3_9FIRM</name>
<feature type="transmembrane region" description="Helical" evidence="9">
    <location>
        <begin position="323"/>
        <end position="344"/>
    </location>
</feature>
<evidence type="ECO:0000256" key="7">
    <source>
        <dbReference type="ARBA" id="ARBA00023136"/>
    </source>
</evidence>
<sequence>MKRIDKTQFFAGVAVLVITLALGIGFLGSNMLLFRMLIGLGLGYALMRAALGFAGSANRTYNTGSTKLVRTLMFLFFISAVLSAALTFIGGADTYGLWVNQINLGLLVGGLMFGVGMAFCMCCASGVLTDMIEGPSRAIITLIFFGIGVYIGFPLQATQAWVTDTWVSSGTFESGVYLPDLFQFDGLDGYLGALILTGILCLAVCGAAKWYENKRRQEKTYTGVGSEKEQIAAEVEALQDESISPLLSENTMYRLFAKPWTLTMGAVVIALLFGCLMIVTKSGWGASTPYGYWFGRVLLVFGVPIESITEFTKQGADPFTVPFFSNAMNVQNVCIIIGALVASLTMGKFTSQFREGLKITGKEIPVYIIGGLLMGVGTRLANGCNVGALYTPIANLSLSGWIYFVFLFSGGILGNIIKKRYFAMFDKK</sequence>
<evidence type="ECO:0000256" key="8">
    <source>
        <dbReference type="ARBA" id="ARBA00035655"/>
    </source>
</evidence>
<keyword evidence="2" id="KW-0813">Transport</keyword>
<keyword evidence="4" id="KW-0997">Cell inner membrane</keyword>
<evidence type="ECO:0000313" key="10">
    <source>
        <dbReference type="EMBL" id="HJB40607.1"/>
    </source>
</evidence>
<evidence type="ECO:0000256" key="3">
    <source>
        <dbReference type="ARBA" id="ARBA00022475"/>
    </source>
</evidence>
<feature type="transmembrane region" description="Helical" evidence="9">
    <location>
        <begin position="364"/>
        <end position="381"/>
    </location>
</feature>
<evidence type="ECO:0000256" key="9">
    <source>
        <dbReference type="SAM" id="Phobius"/>
    </source>
</evidence>
<evidence type="ECO:0000256" key="5">
    <source>
        <dbReference type="ARBA" id="ARBA00022692"/>
    </source>
</evidence>
<reference evidence="10" key="1">
    <citation type="journal article" date="2021" name="PeerJ">
        <title>Extensive microbial diversity within the chicken gut microbiome revealed by metagenomics and culture.</title>
        <authorList>
            <person name="Gilroy R."/>
            <person name="Ravi A."/>
            <person name="Getino M."/>
            <person name="Pursley I."/>
            <person name="Horton D.L."/>
            <person name="Alikhan N.F."/>
            <person name="Baker D."/>
            <person name="Gharbi K."/>
            <person name="Hall N."/>
            <person name="Watson M."/>
            <person name="Adriaenssens E.M."/>
            <person name="Foster-Nyarko E."/>
            <person name="Jarju S."/>
            <person name="Secka A."/>
            <person name="Antonio M."/>
            <person name="Oren A."/>
            <person name="Chaudhuri R.R."/>
            <person name="La Ragione R."/>
            <person name="Hildebrand F."/>
            <person name="Pallen M.J."/>
        </authorList>
    </citation>
    <scope>NUCLEOTIDE SEQUENCE</scope>
    <source>
        <strain evidence="10">ChiBcec8-14828</strain>
    </source>
</reference>
<gene>
    <name evidence="10" type="ORF">H9943_09460</name>
</gene>
<comment type="subcellular location">
    <subcellularLocation>
        <location evidence="1">Cell inner membrane</location>
        <topology evidence="1">Multi-pass membrane protein</topology>
    </subcellularLocation>
</comment>
<keyword evidence="7 9" id="KW-0472">Membrane</keyword>
<keyword evidence="6 9" id="KW-1133">Transmembrane helix</keyword>
<dbReference type="GO" id="GO:0005886">
    <property type="term" value="C:plasma membrane"/>
    <property type="evidence" value="ECO:0007669"/>
    <property type="project" value="UniProtKB-SubCell"/>
</dbReference>
<reference evidence="10" key="2">
    <citation type="submission" date="2021-04" db="EMBL/GenBank/DDBJ databases">
        <authorList>
            <person name="Gilroy R."/>
        </authorList>
    </citation>
    <scope>NUCLEOTIDE SEQUENCE</scope>
    <source>
        <strain evidence="10">ChiBcec8-14828</strain>
    </source>
</reference>
<feature type="transmembrane region" description="Helical" evidence="9">
    <location>
        <begin position="104"/>
        <end position="127"/>
    </location>
</feature>
<dbReference type="PANTHER" id="PTHR30574">
    <property type="entry name" value="INNER MEMBRANE PROTEIN YEDE"/>
    <property type="match status" value="1"/>
</dbReference>
<evidence type="ECO:0000256" key="2">
    <source>
        <dbReference type="ARBA" id="ARBA00022448"/>
    </source>
</evidence>
<feature type="transmembrane region" description="Helical" evidence="9">
    <location>
        <begin position="260"/>
        <end position="279"/>
    </location>
</feature>
<feature type="transmembrane region" description="Helical" evidence="9">
    <location>
        <begin position="72"/>
        <end position="92"/>
    </location>
</feature>
<dbReference type="InterPro" id="IPR007272">
    <property type="entry name" value="Sulf_transp_TsuA/YedE"/>
</dbReference>
<accession>A0A9D2S1M3</accession>
<dbReference type="Proteomes" id="UP000824209">
    <property type="component" value="Unassembled WGS sequence"/>
</dbReference>
<organism evidence="10 11">
    <name type="scientific">Candidatus Ruthenibacterium avium</name>
    <dbReference type="NCBI Taxonomy" id="2838751"/>
    <lineage>
        <taxon>Bacteria</taxon>
        <taxon>Bacillati</taxon>
        <taxon>Bacillota</taxon>
        <taxon>Clostridia</taxon>
        <taxon>Eubacteriales</taxon>
        <taxon>Oscillospiraceae</taxon>
        <taxon>Ruthenibacterium</taxon>
    </lineage>
</organism>
<evidence type="ECO:0000256" key="6">
    <source>
        <dbReference type="ARBA" id="ARBA00022989"/>
    </source>
</evidence>
<keyword evidence="5 9" id="KW-0812">Transmembrane</keyword>
<feature type="transmembrane region" description="Helical" evidence="9">
    <location>
        <begin position="401"/>
        <end position="418"/>
    </location>
</feature>
<feature type="transmembrane region" description="Helical" evidence="9">
    <location>
        <begin position="139"/>
        <end position="157"/>
    </location>
</feature>
<dbReference type="EMBL" id="DWYA01000085">
    <property type="protein sequence ID" value="HJB40607.1"/>
    <property type="molecule type" value="Genomic_DNA"/>
</dbReference>
<evidence type="ECO:0000313" key="11">
    <source>
        <dbReference type="Proteomes" id="UP000824209"/>
    </source>
</evidence>